<proteinExistence type="predicted"/>
<name>A0ABV7C0W4_9PROT</name>
<dbReference type="EMBL" id="JBHRSB010000006">
    <property type="protein sequence ID" value="MFC3002383.1"/>
    <property type="molecule type" value="Genomic_DNA"/>
</dbReference>
<evidence type="ECO:0000313" key="2">
    <source>
        <dbReference type="Proteomes" id="UP001595420"/>
    </source>
</evidence>
<gene>
    <name evidence="1" type="ORF">ACFOD3_20960</name>
</gene>
<dbReference type="GO" id="GO:0051213">
    <property type="term" value="F:dioxygenase activity"/>
    <property type="evidence" value="ECO:0007669"/>
    <property type="project" value="UniProtKB-KW"/>
</dbReference>
<keyword evidence="1" id="KW-0560">Oxidoreductase</keyword>
<protein>
    <submittedName>
        <fullName evidence="1">Phytanoyl-CoA dioxygenase family protein</fullName>
    </submittedName>
</protein>
<keyword evidence="1" id="KW-0223">Dioxygenase</keyword>
<keyword evidence="2" id="KW-1185">Reference proteome</keyword>
<reference evidence="2" key="1">
    <citation type="journal article" date="2019" name="Int. J. Syst. Evol. Microbiol.">
        <title>The Global Catalogue of Microorganisms (GCM) 10K type strain sequencing project: providing services to taxonomists for standard genome sequencing and annotation.</title>
        <authorList>
            <consortium name="The Broad Institute Genomics Platform"/>
            <consortium name="The Broad Institute Genome Sequencing Center for Infectious Disease"/>
            <person name="Wu L."/>
            <person name="Ma J."/>
        </authorList>
    </citation>
    <scope>NUCLEOTIDE SEQUENCE [LARGE SCALE GENOMIC DNA]</scope>
    <source>
        <strain evidence="2">CGMCC 1.16855</strain>
    </source>
</reference>
<dbReference type="Proteomes" id="UP001595420">
    <property type="component" value="Unassembled WGS sequence"/>
</dbReference>
<organism evidence="1 2">
    <name type="scientific">Falsiroseomonas tokyonensis</name>
    <dbReference type="NCBI Taxonomy" id="430521"/>
    <lineage>
        <taxon>Bacteria</taxon>
        <taxon>Pseudomonadati</taxon>
        <taxon>Pseudomonadota</taxon>
        <taxon>Alphaproteobacteria</taxon>
        <taxon>Acetobacterales</taxon>
        <taxon>Roseomonadaceae</taxon>
        <taxon>Falsiroseomonas</taxon>
    </lineage>
</organism>
<comment type="caution">
    <text evidence="1">The sequence shown here is derived from an EMBL/GenBank/DDBJ whole genome shotgun (WGS) entry which is preliminary data.</text>
</comment>
<dbReference type="RefSeq" id="WP_216838464.1">
    <property type="nucleotide sequence ID" value="NZ_JAFNJS010000006.1"/>
</dbReference>
<evidence type="ECO:0000313" key="1">
    <source>
        <dbReference type="EMBL" id="MFC3002383.1"/>
    </source>
</evidence>
<accession>A0ABV7C0W4</accession>
<sequence>MPNSLSAAQLQDFLRDGAICLANAFPAALAAECRALLWQQTGCDPDRPEGWTRPVVRLGPQAAAPFLASGNTPALHAAFDQLVGAGAWQRPGAIGTIPVRFPSAEDPGDTGLHIDSGFGWEDPDFLNWRSNLASRGRALLMLFLYSDVTEADAPTRLRLGSHLAMARRLAPAGEEGLTLRELDAGGWPEGHAEALATGRAGSVWLCHPFLVHAAQAHRGHAPRFVAQPALLPARPMDWRRDTSPVARSIRAALEDLSPSPALP</sequence>